<evidence type="ECO:0000313" key="5">
    <source>
        <dbReference type="EMBL" id="SEB44261.1"/>
    </source>
</evidence>
<evidence type="ECO:0000256" key="1">
    <source>
        <dbReference type="ARBA" id="ARBA00023125"/>
    </source>
</evidence>
<dbReference type="InterPro" id="IPR012340">
    <property type="entry name" value="NA-bd_OB-fold"/>
</dbReference>
<dbReference type="Pfam" id="PF00436">
    <property type="entry name" value="SSB"/>
    <property type="match status" value="1"/>
</dbReference>
<dbReference type="EMBL" id="FNSH01000001">
    <property type="protein sequence ID" value="SEB44261.1"/>
    <property type="molecule type" value="Genomic_DNA"/>
</dbReference>
<dbReference type="GO" id="GO:0003697">
    <property type="term" value="F:single-stranded DNA binding"/>
    <property type="evidence" value="ECO:0007669"/>
    <property type="project" value="UniProtKB-UniRule"/>
</dbReference>
<dbReference type="Proteomes" id="UP000183687">
    <property type="component" value="Unassembled WGS sequence"/>
</dbReference>
<dbReference type="InterPro" id="IPR000424">
    <property type="entry name" value="Primosome_PriB/ssb"/>
</dbReference>
<proteinExistence type="inferred from homology"/>
<dbReference type="PANTHER" id="PTHR10302:SF0">
    <property type="entry name" value="SINGLE-STRANDED DNA-BINDING PROTEIN, MITOCHONDRIAL"/>
    <property type="match status" value="1"/>
</dbReference>
<gene>
    <name evidence="5" type="ORF">SAMN04489746_0237</name>
</gene>
<keyword evidence="2" id="KW-0233">DNA recombination</keyword>
<dbReference type="InterPro" id="IPR011344">
    <property type="entry name" value="ssDNA-bd"/>
</dbReference>
<name>A0AB38A4X2_9ACTN</name>
<protein>
    <recommendedName>
        <fullName evidence="2 3">Single-stranded DNA-binding protein</fullName>
        <shortName evidence="2">SSB</shortName>
    </recommendedName>
</protein>
<sequence length="130" mass="14487">MSINSVVVSGNIGHTPELKATQSGSYVLSFSVCVNARVKRGAQWEDKPNWIDVVLFGSRAESVSKYITKGSHVTVSGRLDEQVWQAKDGGNRHKLRIICDDIDFVTNKQTSSQEPNYQQQSTVEDEDIPF</sequence>
<keyword evidence="2" id="KW-0235">DNA replication</keyword>
<evidence type="ECO:0000256" key="2">
    <source>
        <dbReference type="HAMAP-Rule" id="MF_00984"/>
    </source>
</evidence>
<keyword evidence="1 2" id="KW-0238">DNA-binding</keyword>
<organism evidence="5 6">
    <name type="scientific">Atopobium minutum</name>
    <dbReference type="NCBI Taxonomy" id="1381"/>
    <lineage>
        <taxon>Bacteria</taxon>
        <taxon>Bacillati</taxon>
        <taxon>Actinomycetota</taxon>
        <taxon>Coriobacteriia</taxon>
        <taxon>Coriobacteriales</taxon>
        <taxon>Atopobiaceae</taxon>
        <taxon>Atopobium</taxon>
    </lineage>
</organism>
<dbReference type="Gene3D" id="2.40.50.140">
    <property type="entry name" value="Nucleic acid-binding proteins"/>
    <property type="match status" value="1"/>
</dbReference>
<dbReference type="SUPFAM" id="SSF50249">
    <property type="entry name" value="Nucleic acid-binding proteins"/>
    <property type="match status" value="1"/>
</dbReference>
<dbReference type="NCBIfam" id="TIGR00621">
    <property type="entry name" value="ssb"/>
    <property type="match status" value="1"/>
</dbReference>
<comment type="subunit">
    <text evidence="2">Homotetramer.</text>
</comment>
<dbReference type="HAMAP" id="MF_00984">
    <property type="entry name" value="SSB"/>
    <property type="match status" value="1"/>
</dbReference>
<feature type="compositionally biased region" description="Polar residues" evidence="4">
    <location>
        <begin position="109"/>
        <end position="122"/>
    </location>
</feature>
<keyword evidence="2" id="KW-0227">DNA damage</keyword>
<dbReference type="GO" id="GO:0006310">
    <property type="term" value="P:DNA recombination"/>
    <property type="evidence" value="ECO:0007669"/>
    <property type="project" value="UniProtKB-UniRule"/>
</dbReference>
<comment type="function">
    <text evidence="2">Plays an important role in DNA replication, recombination and repair. Binds to ssDNA and to an array of partner proteins to recruit them to their sites of action during DNA metabolism.</text>
</comment>
<dbReference type="PANTHER" id="PTHR10302">
    <property type="entry name" value="SINGLE-STRANDED DNA-BINDING PROTEIN"/>
    <property type="match status" value="1"/>
</dbReference>
<dbReference type="GO" id="GO:0006260">
    <property type="term" value="P:DNA replication"/>
    <property type="evidence" value="ECO:0007669"/>
    <property type="project" value="UniProtKB-UniRule"/>
</dbReference>
<comment type="caution">
    <text evidence="2">Lacks conserved residue(s) required for the propagation of feature annotation.</text>
</comment>
<evidence type="ECO:0000313" key="6">
    <source>
        <dbReference type="Proteomes" id="UP000183687"/>
    </source>
</evidence>
<evidence type="ECO:0000256" key="3">
    <source>
        <dbReference type="PIRNR" id="PIRNR002070"/>
    </source>
</evidence>
<feature type="short sequence motif" description="Important for interaction with partner proteins" evidence="2">
    <location>
        <begin position="125"/>
        <end position="130"/>
    </location>
</feature>
<evidence type="ECO:0000256" key="4">
    <source>
        <dbReference type="SAM" id="MobiDB-lite"/>
    </source>
</evidence>
<reference evidence="5 6" key="1">
    <citation type="submission" date="2016-10" db="EMBL/GenBank/DDBJ databases">
        <authorList>
            <person name="Varghese N."/>
            <person name="Submissions S."/>
        </authorList>
    </citation>
    <scope>NUCLEOTIDE SEQUENCE [LARGE SCALE GENOMIC DNA]</scope>
    <source>
        <strain evidence="5 6">DSM 20586</strain>
    </source>
</reference>
<dbReference type="CDD" id="cd04496">
    <property type="entry name" value="SSB_OBF"/>
    <property type="match status" value="1"/>
</dbReference>
<feature type="region of interest" description="Disordered" evidence="4">
    <location>
        <begin position="109"/>
        <end position="130"/>
    </location>
</feature>
<accession>A0AB38A4X2</accession>
<dbReference type="GO" id="GO:0009295">
    <property type="term" value="C:nucleoid"/>
    <property type="evidence" value="ECO:0007669"/>
    <property type="project" value="TreeGrafter"/>
</dbReference>
<dbReference type="GO" id="GO:0006281">
    <property type="term" value="P:DNA repair"/>
    <property type="evidence" value="ECO:0007669"/>
    <property type="project" value="UniProtKB-UniRule"/>
</dbReference>
<dbReference type="AlphaFoldDB" id="A0AB38A4X2"/>
<keyword evidence="2" id="KW-0234">DNA repair</keyword>
<comment type="caution">
    <text evidence="5">The sequence shown here is derived from an EMBL/GenBank/DDBJ whole genome shotgun (WGS) entry which is preliminary data.</text>
</comment>
<dbReference type="RefSeq" id="WP_057001973.1">
    <property type="nucleotide sequence ID" value="NZ_CALJSN010000005.1"/>
</dbReference>
<dbReference type="PIRSF" id="PIRSF002070">
    <property type="entry name" value="SSB"/>
    <property type="match status" value="1"/>
</dbReference>
<dbReference type="PROSITE" id="PS50935">
    <property type="entry name" value="SSB"/>
    <property type="match status" value="1"/>
</dbReference>